<dbReference type="Proteomes" id="UP000607796">
    <property type="component" value="Unassembled WGS sequence"/>
</dbReference>
<dbReference type="EMBL" id="JADFFK010000014">
    <property type="protein sequence ID" value="MBE9638847.1"/>
    <property type="molecule type" value="Genomic_DNA"/>
</dbReference>
<evidence type="ECO:0000256" key="1">
    <source>
        <dbReference type="ARBA" id="ARBA00023002"/>
    </source>
</evidence>
<name>A0ABR9X5N3_9RHOB</name>
<dbReference type="PRINTS" id="PR00368">
    <property type="entry name" value="FADPNR"/>
</dbReference>
<keyword evidence="1" id="KW-0560">Oxidoreductase</keyword>
<dbReference type="InterPro" id="IPR051691">
    <property type="entry name" value="Metab_Enz_Cyan_OpOx_G3PDH"/>
</dbReference>
<evidence type="ECO:0000313" key="4">
    <source>
        <dbReference type="Proteomes" id="UP000607796"/>
    </source>
</evidence>
<dbReference type="PANTHER" id="PTHR42949:SF3">
    <property type="entry name" value="ANAEROBIC GLYCEROL-3-PHOSPHATE DEHYDROGENASE SUBUNIT B"/>
    <property type="match status" value="1"/>
</dbReference>
<comment type="caution">
    <text evidence="3">The sequence shown here is derived from an EMBL/GenBank/DDBJ whole genome shotgun (WGS) entry which is preliminary data.</text>
</comment>
<reference evidence="3 4" key="1">
    <citation type="journal article" date="2021" name="Int. J. Syst. Evol. Microbiol.">
        <title>Salipiger mangrovisoli sp. nov., isolated from mangrove soil and the proposal for the reclassification of Paraphaeobacter pallidus as Salipiger pallidus comb. nov.</title>
        <authorList>
            <person name="Du J."/>
            <person name="Liu Y."/>
            <person name="Pei T."/>
            <person name="Deng M.R."/>
            <person name="Zhu H."/>
        </authorList>
    </citation>
    <scope>NUCLEOTIDE SEQUENCE [LARGE SCALE GENOMIC DNA]</scope>
    <source>
        <strain evidence="3 4">6D45A</strain>
    </source>
</reference>
<evidence type="ECO:0000259" key="2">
    <source>
        <dbReference type="Pfam" id="PF07992"/>
    </source>
</evidence>
<proteinExistence type="predicted"/>
<dbReference type="Pfam" id="PF07992">
    <property type="entry name" value="Pyr_redox_2"/>
    <property type="match status" value="1"/>
</dbReference>
<dbReference type="InterPro" id="IPR036188">
    <property type="entry name" value="FAD/NAD-bd_sf"/>
</dbReference>
<accession>A0ABR9X5N3</accession>
<organism evidence="3 4">
    <name type="scientific">Salipiger mangrovisoli</name>
    <dbReference type="NCBI Taxonomy" id="2865933"/>
    <lineage>
        <taxon>Bacteria</taxon>
        <taxon>Pseudomonadati</taxon>
        <taxon>Pseudomonadota</taxon>
        <taxon>Alphaproteobacteria</taxon>
        <taxon>Rhodobacterales</taxon>
        <taxon>Roseobacteraceae</taxon>
        <taxon>Salipiger</taxon>
    </lineage>
</organism>
<dbReference type="SUPFAM" id="SSF51905">
    <property type="entry name" value="FAD/NAD(P)-binding domain"/>
    <property type="match status" value="1"/>
</dbReference>
<protein>
    <submittedName>
        <fullName evidence="3">NAD(P)/FAD-dependent oxidoreductase</fullName>
    </submittedName>
</protein>
<sequence>MTERAIATEQCCIAIVGGGSAGLALAAEARRLGAKNVVVLEREQSAGGVPRHCGHYPFGLREYGRLMKGPDYARRNVAAACAVGVDLRTGATVSRLLPGGGLEVVQDGYAYTVRAERVVLCTGVREASRAQRMISGDRPSGIVTTGALQGMVYLAGQAPFRRPIILGSELVSYSAIQTCAHLGIRPVAMVEEEPNTLAPGQLQLYLRLRGVPLHTGVSDLAIRGKGRVEAVSFTDMTGQRLAIETDGVIISGRFLPESALLRASHLEVDPLSGGPVTDQHGRCSDPAFFAAGNLLRPAETSGFCWREGRRAAAHVVADLARPRDMDRHTVAIRAEDPAIGFVSPQRVVIGRESSASGPLHVGLALPLNGVLQATSAGRVLWSGAGKARPVRRVHLPLDKILAARPEADIVVSRVEVR</sequence>
<evidence type="ECO:0000313" key="3">
    <source>
        <dbReference type="EMBL" id="MBE9638847.1"/>
    </source>
</evidence>
<dbReference type="InterPro" id="IPR023753">
    <property type="entry name" value="FAD/NAD-binding_dom"/>
</dbReference>
<keyword evidence="4" id="KW-1185">Reference proteome</keyword>
<gene>
    <name evidence="3" type="ORF">IQ782_18485</name>
</gene>
<dbReference type="Gene3D" id="3.50.50.60">
    <property type="entry name" value="FAD/NAD(P)-binding domain"/>
    <property type="match status" value="3"/>
</dbReference>
<feature type="domain" description="FAD/NAD(P)-binding" evidence="2">
    <location>
        <begin position="13"/>
        <end position="295"/>
    </location>
</feature>
<dbReference type="PANTHER" id="PTHR42949">
    <property type="entry name" value="ANAEROBIC GLYCEROL-3-PHOSPHATE DEHYDROGENASE SUBUNIT B"/>
    <property type="match status" value="1"/>
</dbReference>
<dbReference type="RefSeq" id="WP_194136139.1">
    <property type="nucleotide sequence ID" value="NZ_JADFFK010000014.1"/>
</dbReference>